<dbReference type="InterPro" id="IPR050423">
    <property type="entry name" value="UPF0337_stress_rsp"/>
</dbReference>
<evidence type="ECO:0000256" key="2">
    <source>
        <dbReference type="SAM" id="Phobius"/>
    </source>
</evidence>
<reference evidence="4 5" key="1">
    <citation type="submission" date="2019-02" db="EMBL/GenBank/DDBJ databases">
        <title>Planctomycetal bacteria perform biofilm scaping via a novel small molecule.</title>
        <authorList>
            <person name="Jeske O."/>
            <person name="Boedeker C."/>
            <person name="Wiegand S."/>
            <person name="Breitling P."/>
            <person name="Kallscheuer N."/>
            <person name="Jogler M."/>
            <person name="Rohde M."/>
            <person name="Petersen J."/>
            <person name="Medema M.H."/>
            <person name="Surup F."/>
            <person name="Jogler C."/>
        </authorList>
    </citation>
    <scope>NUCLEOTIDE SEQUENCE [LARGE SCALE GENOMIC DNA]</scope>
    <source>
        <strain evidence="4 5">Mal15</strain>
    </source>
</reference>
<sequence length="119" mass="12985">MATSQQIHGQFRQVSGAVQQKYGEISDDDIRQTEGSFQKLIGLIQEKTGQSREQAEAYVNDLSERARASYQASAKAVAERPIESVVAAFTVGMIAGVMVGLGIASAQRPQPTWRNGWRS</sequence>
<evidence type="ECO:0000313" key="5">
    <source>
        <dbReference type="Proteomes" id="UP000321353"/>
    </source>
</evidence>
<evidence type="ECO:0000313" key="4">
    <source>
        <dbReference type="EMBL" id="QEG00468.1"/>
    </source>
</evidence>
<accession>A0A5B9MNM6</accession>
<dbReference type="SUPFAM" id="SSF69047">
    <property type="entry name" value="Hypothetical protein YjbJ"/>
    <property type="match status" value="1"/>
</dbReference>
<evidence type="ECO:0000259" key="3">
    <source>
        <dbReference type="Pfam" id="PF05532"/>
    </source>
</evidence>
<dbReference type="AlphaFoldDB" id="A0A5B9MNM6"/>
<dbReference type="EMBL" id="CP036264">
    <property type="protein sequence ID" value="QEG00468.1"/>
    <property type="molecule type" value="Genomic_DNA"/>
</dbReference>
<dbReference type="InterPro" id="IPR036629">
    <property type="entry name" value="YjbJ_sf"/>
</dbReference>
<keyword evidence="2" id="KW-0472">Membrane</keyword>
<dbReference type="RefSeq" id="WP_147869708.1">
    <property type="nucleotide sequence ID" value="NZ_CP036264.1"/>
</dbReference>
<name>A0A5B9MNM6_9BACT</name>
<dbReference type="PANTHER" id="PTHR34977">
    <property type="entry name" value="UPF0337 PROTEIN YJBJ"/>
    <property type="match status" value="1"/>
</dbReference>
<dbReference type="Pfam" id="PF05532">
    <property type="entry name" value="CsbD"/>
    <property type="match status" value="1"/>
</dbReference>
<dbReference type="Gene3D" id="1.10.1470.10">
    <property type="entry name" value="YjbJ"/>
    <property type="match status" value="1"/>
</dbReference>
<keyword evidence="2" id="KW-0812">Transmembrane</keyword>
<dbReference type="InterPro" id="IPR008462">
    <property type="entry name" value="CsbD"/>
</dbReference>
<evidence type="ECO:0000256" key="1">
    <source>
        <dbReference type="ARBA" id="ARBA00009129"/>
    </source>
</evidence>
<keyword evidence="2" id="KW-1133">Transmembrane helix</keyword>
<dbReference type="Proteomes" id="UP000321353">
    <property type="component" value="Chromosome"/>
</dbReference>
<keyword evidence="5" id="KW-1185">Reference proteome</keyword>
<feature type="domain" description="CsbD-like" evidence="3">
    <location>
        <begin position="6"/>
        <end position="56"/>
    </location>
</feature>
<gene>
    <name evidence="4" type="ORF">Mal15_45380</name>
</gene>
<proteinExistence type="inferred from homology"/>
<dbReference type="PANTHER" id="PTHR34977:SF1">
    <property type="entry name" value="UPF0337 PROTEIN YJBJ"/>
    <property type="match status" value="1"/>
</dbReference>
<dbReference type="KEGG" id="smam:Mal15_45380"/>
<comment type="similarity">
    <text evidence="1">Belongs to the UPF0337 (CsbD) family.</text>
</comment>
<organism evidence="4 5">
    <name type="scientific">Stieleria maiorica</name>
    <dbReference type="NCBI Taxonomy" id="2795974"/>
    <lineage>
        <taxon>Bacteria</taxon>
        <taxon>Pseudomonadati</taxon>
        <taxon>Planctomycetota</taxon>
        <taxon>Planctomycetia</taxon>
        <taxon>Pirellulales</taxon>
        <taxon>Pirellulaceae</taxon>
        <taxon>Stieleria</taxon>
    </lineage>
</organism>
<protein>
    <recommendedName>
        <fullName evidence="3">CsbD-like domain-containing protein</fullName>
    </recommendedName>
</protein>
<feature type="transmembrane region" description="Helical" evidence="2">
    <location>
        <begin position="85"/>
        <end position="104"/>
    </location>
</feature>